<dbReference type="GO" id="GO:0005829">
    <property type="term" value="C:cytosol"/>
    <property type="evidence" value="ECO:0007669"/>
    <property type="project" value="TreeGrafter"/>
</dbReference>
<keyword evidence="8 15" id="KW-0479">Metal-binding</keyword>
<dbReference type="InterPro" id="IPR005615">
    <property type="entry name" value="Glutathione_synthase"/>
</dbReference>
<evidence type="ECO:0000256" key="14">
    <source>
        <dbReference type="ARBA" id="ARBA00059746"/>
    </source>
</evidence>
<dbReference type="GO" id="GO:0043295">
    <property type="term" value="F:glutathione binding"/>
    <property type="evidence" value="ECO:0007669"/>
    <property type="project" value="UniProtKB-UniRule"/>
</dbReference>
<dbReference type="PANTHER" id="PTHR11130:SF0">
    <property type="entry name" value="GLUTATHIONE SYNTHETASE"/>
    <property type="match status" value="1"/>
</dbReference>
<comment type="catalytic activity">
    <reaction evidence="12">
        <text>gamma-L-glutamyl-L-cysteine + glycine + ATP = glutathione + ADP + phosphate + H(+)</text>
        <dbReference type="Rhea" id="RHEA:13557"/>
        <dbReference type="ChEBI" id="CHEBI:15378"/>
        <dbReference type="ChEBI" id="CHEBI:30616"/>
        <dbReference type="ChEBI" id="CHEBI:43474"/>
        <dbReference type="ChEBI" id="CHEBI:57305"/>
        <dbReference type="ChEBI" id="CHEBI:57925"/>
        <dbReference type="ChEBI" id="CHEBI:58173"/>
        <dbReference type="ChEBI" id="CHEBI:456216"/>
        <dbReference type="EC" id="6.3.2.3"/>
    </reaction>
    <physiologicalReaction direction="left-to-right" evidence="12">
        <dbReference type="Rhea" id="RHEA:13558"/>
    </physiologicalReaction>
</comment>
<keyword evidence="7 15" id="KW-0317">Glutathione biosynthesis</keyword>
<dbReference type="InterPro" id="IPR014042">
    <property type="entry name" value="Glutathione_synthase_a-hlx"/>
</dbReference>
<organism evidence="19 20">
    <name type="scientific">Scyliorhinus torazame</name>
    <name type="common">Cloudy catshark</name>
    <name type="synonym">Catulus torazame</name>
    <dbReference type="NCBI Taxonomy" id="75743"/>
    <lineage>
        <taxon>Eukaryota</taxon>
        <taxon>Metazoa</taxon>
        <taxon>Chordata</taxon>
        <taxon>Craniata</taxon>
        <taxon>Vertebrata</taxon>
        <taxon>Chondrichthyes</taxon>
        <taxon>Elasmobranchii</taxon>
        <taxon>Galeomorphii</taxon>
        <taxon>Galeoidea</taxon>
        <taxon>Carcharhiniformes</taxon>
        <taxon>Scyliorhinidae</taxon>
        <taxon>Scyliorhinus</taxon>
    </lineage>
</organism>
<dbReference type="Gene3D" id="3.30.470.20">
    <property type="entry name" value="ATP-grasp fold, B domain"/>
    <property type="match status" value="1"/>
</dbReference>
<proteinExistence type="inferred from homology"/>
<feature type="domain" description="Glutathione synthase substrate-binding" evidence="18">
    <location>
        <begin position="224"/>
        <end position="323"/>
    </location>
</feature>
<keyword evidence="20" id="KW-1185">Reference proteome</keyword>
<feature type="binding site" evidence="16">
    <location>
        <position position="326"/>
    </location>
    <ligand>
        <name>ATP</name>
        <dbReference type="ChEBI" id="CHEBI:30616"/>
    </ligand>
</feature>
<dbReference type="InterPro" id="IPR004887">
    <property type="entry name" value="GSH_synth_subst-bd"/>
</dbReference>
<feature type="binding site" evidence="16">
    <location>
        <begin position="385"/>
        <end position="394"/>
    </location>
    <ligand>
        <name>ATP</name>
        <dbReference type="ChEBI" id="CHEBI:30616"/>
    </ligand>
</feature>
<dbReference type="FunFam" id="3.40.50.1760:FF:000001">
    <property type="entry name" value="Glutathione synthetase"/>
    <property type="match status" value="1"/>
</dbReference>
<evidence type="ECO:0000256" key="2">
    <source>
        <dbReference type="ARBA" id="ARBA00010385"/>
    </source>
</evidence>
<evidence type="ECO:0000256" key="1">
    <source>
        <dbReference type="ARBA" id="ARBA00004965"/>
    </source>
</evidence>
<feature type="binding site" evidence="16">
    <location>
        <position position="240"/>
    </location>
    <ligand>
        <name>substrate</name>
    </ligand>
</feature>
<dbReference type="Proteomes" id="UP000288216">
    <property type="component" value="Unassembled WGS sequence"/>
</dbReference>
<dbReference type="OMA" id="FEAHKNM"/>
<dbReference type="NCBIfam" id="TIGR01986">
    <property type="entry name" value="glut_syn_euk"/>
    <property type="match status" value="1"/>
</dbReference>
<feature type="binding site" evidence="16">
    <location>
        <begin position="419"/>
        <end position="422"/>
    </location>
    <ligand>
        <name>ATP</name>
        <dbReference type="ChEBI" id="CHEBI:30616"/>
    </ligand>
</feature>
<name>A0A401NXR3_SCYTO</name>
<dbReference type="Pfam" id="PF03917">
    <property type="entry name" value="GSH_synth_ATP"/>
    <property type="match status" value="1"/>
</dbReference>
<gene>
    <name evidence="19" type="ORF">scyTo_0013487</name>
</gene>
<dbReference type="GO" id="GO:0000287">
    <property type="term" value="F:magnesium ion binding"/>
    <property type="evidence" value="ECO:0007669"/>
    <property type="project" value="UniProtKB-UniRule"/>
</dbReference>
<dbReference type="STRING" id="75743.A0A401NXR3"/>
<dbReference type="GO" id="GO:0005524">
    <property type="term" value="F:ATP binding"/>
    <property type="evidence" value="ECO:0007669"/>
    <property type="project" value="UniProtKB-UniRule"/>
</dbReference>
<comment type="cofactor">
    <cofactor evidence="15 17">
        <name>Mg(2+)</name>
        <dbReference type="ChEBI" id="CHEBI:18420"/>
    </cofactor>
    <text evidence="15 17">Binds 1 Mg(2+) ion per subunit.</text>
</comment>
<dbReference type="Gene3D" id="3.30.1490.50">
    <property type="match status" value="1"/>
</dbReference>
<feature type="binding site" evidence="16">
    <location>
        <position position="145"/>
    </location>
    <ligand>
        <name>substrate</name>
    </ligand>
</feature>
<dbReference type="Pfam" id="PF03199">
    <property type="entry name" value="GSH_synthase"/>
    <property type="match status" value="1"/>
</dbReference>
<evidence type="ECO:0000313" key="19">
    <source>
        <dbReference type="EMBL" id="GCB65671.1"/>
    </source>
</evidence>
<dbReference type="FunFam" id="3.30.1490.50:FF:000001">
    <property type="entry name" value="Glutathione synthetase"/>
    <property type="match status" value="1"/>
</dbReference>
<evidence type="ECO:0000256" key="7">
    <source>
        <dbReference type="ARBA" id="ARBA00022684"/>
    </source>
</evidence>
<keyword evidence="10 15" id="KW-0067">ATP-binding</keyword>
<dbReference type="PANTHER" id="PTHR11130">
    <property type="entry name" value="GLUTATHIONE SYNTHETASE"/>
    <property type="match status" value="1"/>
</dbReference>
<dbReference type="EMBL" id="BFAA01006909">
    <property type="protein sequence ID" value="GCB65671.1"/>
    <property type="molecule type" value="Genomic_DNA"/>
</dbReference>
<evidence type="ECO:0000256" key="5">
    <source>
        <dbReference type="ARBA" id="ARBA00020821"/>
    </source>
</evidence>
<dbReference type="InterPro" id="IPR014709">
    <property type="entry name" value="Glutathione_synthase_C_euk"/>
</dbReference>
<dbReference type="Gene3D" id="3.30.1490.80">
    <property type="match status" value="1"/>
</dbReference>
<dbReference type="AlphaFoldDB" id="A0A401NXR3"/>
<protein>
    <recommendedName>
        <fullName evidence="5 15">Glutathione synthetase</fullName>
        <shortName evidence="15">GSH-S</shortName>
        <ecNumber evidence="4 15">6.3.2.3</ecNumber>
    </recommendedName>
</protein>
<sequence>MYGRLPSLSLPRRADGEVILPPVAPDDVLHNSGLIQQLAVAAKDAALLRGVLMRTKEDPSSTESTSYAPFSLFPSPVPKKLFTEAYEVQQDFNMLVDRISQDSEFLTKALASTVQVDEFTAGLFSIYKQVLEEGITQTITLGINRSDYMFDRGQDHSTSLKQIEINTIAASYAGLAERVPDVHRHVLNFWGKSDEAAKILTNNAVKGIAEGIAKAWQLYGSPEAVVLFLVEKVSRNIFDQRCLEMELWYKNIRVIRRQTLDIYERGSLDDEKRLFVDGYEIAIAYFRTGYSPEDYHNDDCWVARLLIERSKAIKCPDIATHLAGTKKIQQELARSGMVEKFLTDCPKSAERIRATFVGLYSIDEGPEGDEIIKKAVEDPEGFVLKPQREGGGNNIFGEELKQLLGNIKDGPKRSAYILMDRIKPQTVKNYLLHPGSALKLSECVVELGVFGVYIRPILVTAKLVYQTRTMSQLPRSEKEREMN</sequence>
<evidence type="ECO:0000256" key="6">
    <source>
        <dbReference type="ARBA" id="ARBA00022598"/>
    </source>
</evidence>
<dbReference type="InterPro" id="IPR016185">
    <property type="entry name" value="PreATP-grasp_dom_sf"/>
</dbReference>
<evidence type="ECO:0000256" key="4">
    <source>
        <dbReference type="ARBA" id="ARBA00012214"/>
    </source>
</evidence>
<keyword evidence="11 15" id="KW-0460">Magnesium</keyword>
<feature type="binding site" evidence="16">
    <location>
        <position position="446"/>
    </location>
    <ligand>
        <name>ATP</name>
        <dbReference type="ChEBI" id="CHEBI:30616"/>
    </ligand>
</feature>
<feature type="binding site" evidence="17">
    <location>
        <position position="164"/>
    </location>
    <ligand>
        <name>Mg(2+)</name>
        <dbReference type="ChEBI" id="CHEBI:18420"/>
    </ligand>
</feature>
<dbReference type="EC" id="6.3.2.3" evidence="4 15"/>
<reference evidence="19 20" key="1">
    <citation type="journal article" date="2018" name="Nat. Ecol. Evol.">
        <title>Shark genomes provide insights into elasmobranch evolution and the origin of vertebrates.</title>
        <authorList>
            <person name="Hara Y"/>
            <person name="Yamaguchi K"/>
            <person name="Onimaru K"/>
            <person name="Kadota M"/>
            <person name="Koyanagi M"/>
            <person name="Keeley SD"/>
            <person name="Tatsumi K"/>
            <person name="Tanaka K"/>
            <person name="Motone F"/>
            <person name="Kageyama Y"/>
            <person name="Nozu R"/>
            <person name="Adachi N"/>
            <person name="Nishimura O"/>
            <person name="Nakagawa R"/>
            <person name="Tanegashima C"/>
            <person name="Kiyatake I"/>
            <person name="Matsumoto R"/>
            <person name="Murakumo K"/>
            <person name="Nishida K"/>
            <person name="Terakita A"/>
            <person name="Kuratani S"/>
            <person name="Sato K"/>
            <person name="Hyodo S Kuraku.S."/>
        </authorList>
    </citation>
    <scope>NUCLEOTIDE SEQUENCE [LARGE SCALE GENOMIC DNA]</scope>
</reference>
<comment type="pathway">
    <text evidence="1 15">Sulfur metabolism; glutathione biosynthesis; glutathione from L-cysteine and L-glutamate: step 2/2.</text>
</comment>
<evidence type="ECO:0000256" key="15">
    <source>
        <dbReference type="PIRNR" id="PIRNR001558"/>
    </source>
</evidence>
<dbReference type="Gene3D" id="1.10.1080.10">
    <property type="entry name" value="Glutathione Synthetase, Chain A, domain 3"/>
    <property type="match status" value="1"/>
</dbReference>
<keyword evidence="9 15" id="KW-0547">Nucleotide-binding</keyword>
<evidence type="ECO:0000256" key="16">
    <source>
        <dbReference type="PIRSR" id="PIRSR001558-1"/>
    </source>
</evidence>
<feature type="binding site" evidence="17">
    <location>
        <position position="166"/>
    </location>
    <ligand>
        <name>Mg(2+)</name>
        <dbReference type="ChEBI" id="CHEBI:18420"/>
    </ligand>
</feature>
<feature type="binding site" evidence="16">
    <location>
        <position position="164"/>
    </location>
    <ligand>
        <name>ATP</name>
        <dbReference type="ChEBI" id="CHEBI:30616"/>
    </ligand>
</feature>
<dbReference type="SUPFAM" id="SSF52440">
    <property type="entry name" value="PreATP-grasp domain"/>
    <property type="match status" value="1"/>
</dbReference>
<dbReference type="GO" id="GO:0004363">
    <property type="term" value="F:glutathione synthase activity"/>
    <property type="evidence" value="ECO:0007669"/>
    <property type="project" value="UniProtKB-UniRule"/>
</dbReference>
<evidence type="ECO:0000256" key="11">
    <source>
        <dbReference type="ARBA" id="ARBA00022842"/>
    </source>
</evidence>
<evidence type="ECO:0000256" key="3">
    <source>
        <dbReference type="ARBA" id="ARBA00011738"/>
    </source>
</evidence>
<dbReference type="PIRSF" id="PIRSF001558">
    <property type="entry name" value="GSHase"/>
    <property type="match status" value="1"/>
</dbReference>
<accession>A0A401NXR3</accession>
<dbReference type="UniPathway" id="UPA00142">
    <property type="reaction ID" value="UER00210"/>
</dbReference>
<dbReference type="Gene3D" id="3.40.50.1760">
    <property type="entry name" value="Glutathione synthase, substrate-binding domain superfamily, eukaryotic"/>
    <property type="match status" value="1"/>
</dbReference>
<comment type="subunit">
    <text evidence="3">Homodimer.</text>
</comment>
<evidence type="ECO:0000256" key="8">
    <source>
        <dbReference type="ARBA" id="ARBA00022723"/>
    </source>
</evidence>
<comment type="caution">
    <text evidence="19">The sequence shown here is derived from an EMBL/GenBank/DDBJ whole genome shotgun (WGS) entry which is preliminary data.</text>
</comment>
<evidence type="ECO:0000256" key="17">
    <source>
        <dbReference type="PIRSR" id="PIRSR001558-2"/>
    </source>
</evidence>
<comment type="catalytic activity">
    <reaction evidence="13">
        <text>gamma-L-glutamyl-(2S)-2-aminobutanoate + glycine + ATP = ophthalmate + ADP + phosphate + H(+)</text>
        <dbReference type="Rhea" id="RHEA:72075"/>
        <dbReference type="ChEBI" id="CHEBI:15378"/>
        <dbReference type="ChEBI" id="CHEBI:30616"/>
        <dbReference type="ChEBI" id="CHEBI:43474"/>
        <dbReference type="ChEBI" id="CHEBI:57305"/>
        <dbReference type="ChEBI" id="CHEBI:189406"/>
        <dbReference type="ChEBI" id="CHEBI:189750"/>
        <dbReference type="ChEBI" id="CHEBI:456216"/>
    </reaction>
    <physiologicalReaction direction="left-to-right" evidence="13">
        <dbReference type="Rhea" id="RHEA:72076"/>
    </physiologicalReaction>
</comment>
<comment type="similarity">
    <text evidence="2 15">Belongs to the eukaryotic GSH synthase family.</text>
</comment>
<dbReference type="OrthoDB" id="2020073at2759"/>
<evidence type="ECO:0000256" key="10">
    <source>
        <dbReference type="ARBA" id="ARBA00022840"/>
    </source>
</evidence>
<evidence type="ECO:0000259" key="18">
    <source>
        <dbReference type="Pfam" id="PF03199"/>
    </source>
</evidence>
<evidence type="ECO:0000313" key="20">
    <source>
        <dbReference type="Proteomes" id="UP000288216"/>
    </source>
</evidence>
<dbReference type="InterPro" id="IPR037013">
    <property type="entry name" value="GSH-S_sub-bd_sf"/>
</dbReference>
<comment type="function">
    <text evidence="14">Catalyzes the production of glutathione from gamma-glutamylcysteine and glycine in an ATP-dependent manner. Glutathione (gamma-glutamylcysteinylglycine, GSH) is the most abundant intracellular thiol in living aerobic cells and is required for numerous processes including the protection of cells against oxidative damage, amino acid transport, the detoxification of foreign compounds, the maintenance of protein sulfhydryl groups in a reduced state and acts as a cofactor for a number of enzymes. Participates in ophthalmate biosynthesis in hepatocytes.</text>
</comment>
<dbReference type="SUPFAM" id="SSF56059">
    <property type="entry name" value="Glutathione synthetase ATP-binding domain-like"/>
    <property type="match status" value="1"/>
</dbReference>
<feature type="binding site" evidence="17">
    <location>
        <position position="389"/>
    </location>
    <ligand>
        <name>Mg(2+)</name>
        <dbReference type="ChEBI" id="CHEBI:18420"/>
    </ligand>
</feature>
<dbReference type="InterPro" id="IPR014049">
    <property type="entry name" value="Glutathione_synthase_N_euk"/>
</dbReference>
<keyword evidence="6 15" id="KW-0436">Ligase</keyword>
<evidence type="ECO:0000256" key="12">
    <source>
        <dbReference type="ARBA" id="ARBA00048871"/>
    </source>
</evidence>
<evidence type="ECO:0000256" key="13">
    <source>
        <dbReference type="ARBA" id="ARBA00052123"/>
    </source>
</evidence>
<evidence type="ECO:0000256" key="9">
    <source>
        <dbReference type="ARBA" id="ARBA00022741"/>
    </source>
</evidence>